<accession>A0ABP6N898</accession>
<evidence type="ECO:0000313" key="3">
    <source>
        <dbReference type="Proteomes" id="UP001500320"/>
    </source>
</evidence>
<dbReference type="Proteomes" id="UP001500320">
    <property type="component" value="Unassembled WGS sequence"/>
</dbReference>
<dbReference type="SUPFAM" id="SSF51735">
    <property type="entry name" value="NAD(P)-binding Rossmann-fold domains"/>
    <property type="match status" value="1"/>
</dbReference>
<dbReference type="InterPro" id="IPR036291">
    <property type="entry name" value="NAD(P)-bd_dom_sf"/>
</dbReference>
<name>A0ABP6N898_9ACTN</name>
<dbReference type="Gene3D" id="3.40.50.720">
    <property type="entry name" value="NAD(P)-binding Rossmann-like Domain"/>
    <property type="match status" value="1"/>
</dbReference>
<dbReference type="EMBL" id="BAAAUT010000022">
    <property type="protein sequence ID" value="GAA3137611.1"/>
    <property type="molecule type" value="Genomic_DNA"/>
</dbReference>
<dbReference type="Pfam" id="PF03435">
    <property type="entry name" value="Sacchrp_dh_NADP"/>
    <property type="match status" value="1"/>
</dbReference>
<dbReference type="InterPro" id="IPR005097">
    <property type="entry name" value="Sacchrp_dh_NADP-bd"/>
</dbReference>
<gene>
    <name evidence="2" type="ORF">GCM10010466_30650</name>
</gene>
<evidence type="ECO:0000259" key="1">
    <source>
        <dbReference type="Pfam" id="PF03435"/>
    </source>
</evidence>
<organism evidence="2 3">
    <name type="scientific">Planomonospora alba</name>
    <dbReference type="NCBI Taxonomy" id="161354"/>
    <lineage>
        <taxon>Bacteria</taxon>
        <taxon>Bacillati</taxon>
        <taxon>Actinomycetota</taxon>
        <taxon>Actinomycetes</taxon>
        <taxon>Streptosporangiales</taxon>
        <taxon>Streptosporangiaceae</taxon>
        <taxon>Planomonospora</taxon>
    </lineage>
</organism>
<sequence>MTDTVLILGGYGAVGREAAAALTADATVIVAGRDPDRARPVPGAVAMRVDATDPAGLAGALEGVGAVLMCAETGDARVARACLERGIGYVDVSASRHVLAAIRELDGLAVERGATAVLSVGLVPGVTNLLARICAERSPARDLRIGVLLGSGERHGPAALAWTLDGLGGLGGSWTMRFPPPYGERTVHRFPFSDQYTLPGTLGAASVRTGLCLDSRLATGLLAAAGRPAVAGLLRRPAVRGLLLRALGGIRPGGDGFAVTVRSGTAQAAFSGRRQSRATGRAAALLVRRLPALPPGVRHIEQLVDPVAFLTELAAGGFGLHLGEAGEGGPA</sequence>
<keyword evidence="3" id="KW-1185">Reference proteome</keyword>
<protein>
    <recommendedName>
        <fullName evidence="1">Saccharopine dehydrogenase NADP binding domain-containing protein</fullName>
    </recommendedName>
</protein>
<evidence type="ECO:0000313" key="2">
    <source>
        <dbReference type="EMBL" id="GAA3137611.1"/>
    </source>
</evidence>
<dbReference type="RefSeq" id="WP_344859942.1">
    <property type="nucleotide sequence ID" value="NZ_BAAAUT010000022.1"/>
</dbReference>
<dbReference type="PANTHER" id="PTHR43796">
    <property type="entry name" value="CARBOXYNORSPERMIDINE SYNTHASE"/>
    <property type="match status" value="1"/>
</dbReference>
<comment type="caution">
    <text evidence="2">The sequence shown here is derived from an EMBL/GenBank/DDBJ whole genome shotgun (WGS) entry which is preliminary data.</text>
</comment>
<proteinExistence type="predicted"/>
<reference evidence="3" key="1">
    <citation type="journal article" date="2019" name="Int. J. Syst. Evol. Microbiol.">
        <title>The Global Catalogue of Microorganisms (GCM) 10K type strain sequencing project: providing services to taxonomists for standard genome sequencing and annotation.</title>
        <authorList>
            <consortium name="The Broad Institute Genomics Platform"/>
            <consortium name="The Broad Institute Genome Sequencing Center for Infectious Disease"/>
            <person name="Wu L."/>
            <person name="Ma J."/>
        </authorList>
    </citation>
    <scope>NUCLEOTIDE SEQUENCE [LARGE SCALE GENOMIC DNA]</scope>
    <source>
        <strain evidence="3">JCM 9373</strain>
    </source>
</reference>
<dbReference type="PANTHER" id="PTHR43796:SF2">
    <property type="entry name" value="CARBOXYNORSPERMIDINE SYNTHASE"/>
    <property type="match status" value="1"/>
</dbReference>
<feature type="domain" description="Saccharopine dehydrogenase NADP binding" evidence="1">
    <location>
        <begin position="5"/>
        <end position="117"/>
    </location>
</feature>